<sequence length="555" mass="65330">MKQNKVNKIDFELLQKIQINESNVNLSWVLKFPNYHELQSFIFQMPFIDLKILQSKYDIQGPCHIITNNQIQFPLLQIAEGILIFQKYKCLFLSDCIIEKQKFVCHQSQLFLIKISHNQGRLVLIFVHPVSQREWFKILKLSGKQNNFLQKYRINEVIMSNIFSVLLKRKNKKYVAQIYKKNDIKSKEQNEIINNYIKILKSGKIINYYPVLSIFEDTETISIITYQFIGKTFESLLLSEQTSITQMNLAFIICSVLQCLKCLQDEELFHGYICLENIIMANILGSLQIYLINSNYKPYNINNLNFYLNSIPNYLIAPEILSLQDQPSVKSDIYQLGMIFLIVSFFAKGQSYNRQYISKIFQSRVELIKQQEINFQQNKNSDFPYLFSACQLDLIKKMTENDPNKRISVNDALKHAWFINTKDKLKSSKQQSINRNLPSLKTIIEMVEQSEYDIRRKSSKLSIIQQGKNILECATSLQQFDFNAFQQQQDANYVVVKSLESQNEIIDEDHEISNLIFKLNDKQFRMMPSLLSHFIQDKNQDRLTYPNNHLTQFQD</sequence>
<dbReference type="PANTHER" id="PTHR24347">
    <property type="entry name" value="SERINE/THREONINE-PROTEIN KINASE"/>
    <property type="match status" value="1"/>
</dbReference>
<dbReference type="EMBL" id="CAJJDM010000038">
    <property type="protein sequence ID" value="CAD8066599.1"/>
    <property type="molecule type" value="Genomic_DNA"/>
</dbReference>
<evidence type="ECO:0000313" key="2">
    <source>
        <dbReference type="EMBL" id="CAD8066599.1"/>
    </source>
</evidence>
<dbReference type="OMA" id="CHQSQLF"/>
<comment type="caution">
    <text evidence="2">The sequence shown here is derived from an EMBL/GenBank/DDBJ whole genome shotgun (WGS) entry which is preliminary data.</text>
</comment>
<evidence type="ECO:0000313" key="3">
    <source>
        <dbReference type="Proteomes" id="UP000688137"/>
    </source>
</evidence>
<gene>
    <name evidence="2" type="ORF">PPRIM_AZ9-3.1.T0390187</name>
</gene>
<keyword evidence="3" id="KW-1185">Reference proteome</keyword>
<name>A0A8S1LIP1_PARPR</name>
<dbReference type="SMART" id="SM00220">
    <property type="entry name" value="S_TKc"/>
    <property type="match status" value="1"/>
</dbReference>
<dbReference type="GO" id="GO:0005524">
    <property type="term" value="F:ATP binding"/>
    <property type="evidence" value="ECO:0007669"/>
    <property type="project" value="InterPro"/>
</dbReference>
<reference evidence="2" key="1">
    <citation type="submission" date="2021-01" db="EMBL/GenBank/DDBJ databases">
        <authorList>
            <consortium name="Genoscope - CEA"/>
            <person name="William W."/>
        </authorList>
    </citation>
    <scope>NUCLEOTIDE SEQUENCE</scope>
</reference>
<proteinExistence type="predicted"/>
<accession>A0A8S1LIP1</accession>
<dbReference type="GO" id="GO:0004672">
    <property type="term" value="F:protein kinase activity"/>
    <property type="evidence" value="ECO:0007669"/>
    <property type="project" value="InterPro"/>
</dbReference>
<organism evidence="2 3">
    <name type="scientific">Paramecium primaurelia</name>
    <dbReference type="NCBI Taxonomy" id="5886"/>
    <lineage>
        <taxon>Eukaryota</taxon>
        <taxon>Sar</taxon>
        <taxon>Alveolata</taxon>
        <taxon>Ciliophora</taxon>
        <taxon>Intramacronucleata</taxon>
        <taxon>Oligohymenophorea</taxon>
        <taxon>Peniculida</taxon>
        <taxon>Parameciidae</taxon>
        <taxon>Paramecium</taxon>
    </lineage>
</organism>
<dbReference type="AlphaFoldDB" id="A0A8S1LIP1"/>
<dbReference type="PROSITE" id="PS50011">
    <property type="entry name" value="PROTEIN_KINASE_DOM"/>
    <property type="match status" value="1"/>
</dbReference>
<dbReference type="InterPro" id="IPR000719">
    <property type="entry name" value="Prot_kinase_dom"/>
</dbReference>
<feature type="domain" description="Protein kinase" evidence="1">
    <location>
        <begin position="152"/>
        <end position="418"/>
    </location>
</feature>
<evidence type="ECO:0000259" key="1">
    <source>
        <dbReference type="PROSITE" id="PS50011"/>
    </source>
</evidence>
<protein>
    <recommendedName>
        <fullName evidence="1">Protein kinase domain-containing protein</fullName>
    </recommendedName>
</protein>
<dbReference type="Proteomes" id="UP000688137">
    <property type="component" value="Unassembled WGS sequence"/>
</dbReference>
<dbReference type="Pfam" id="PF00069">
    <property type="entry name" value="Pkinase"/>
    <property type="match status" value="1"/>
</dbReference>